<keyword evidence="1" id="KW-0732">Signal</keyword>
<protein>
    <recommendedName>
        <fullName evidence="4">Chemosensory protein</fullName>
    </recommendedName>
</protein>
<proteinExistence type="predicted"/>
<organism evidence="2 3">
    <name type="scientific">Rhynocoris fuscipes</name>
    <dbReference type="NCBI Taxonomy" id="488301"/>
    <lineage>
        <taxon>Eukaryota</taxon>
        <taxon>Metazoa</taxon>
        <taxon>Ecdysozoa</taxon>
        <taxon>Arthropoda</taxon>
        <taxon>Hexapoda</taxon>
        <taxon>Insecta</taxon>
        <taxon>Pterygota</taxon>
        <taxon>Neoptera</taxon>
        <taxon>Paraneoptera</taxon>
        <taxon>Hemiptera</taxon>
        <taxon>Heteroptera</taxon>
        <taxon>Panheteroptera</taxon>
        <taxon>Cimicomorpha</taxon>
        <taxon>Reduviidae</taxon>
        <taxon>Harpactorinae</taxon>
        <taxon>Harpactorini</taxon>
        <taxon>Rhynocoris</taxon>
    </lineage>
</organism>
<name>A0AAW1D9Q1_9HEMI</name>
<sequence length="122" mass="13546">MSSSIALLLLCTVTYVLAQAKPDYDPTNIAEKMKTNEQTYQAYLKCLSNTGTCPPDGEILKEELKAGCSTCTEKQHEGSRKIVDIIMAKEGNNVLQLVKMYDPNGTFKERYADIAKKYGISL</sequence>
<dbReference type="Gene3D" id="1.10.2080.10">
    <property type="entry name" value="Insect odorant-binding protein A10/Ejaculatory bulb-specific protein 3"/>
    <property type="match status" value="1"/>
</dbReference>
<dbReference type="EMBL" id="JAPXFL010000005">
    <property type="protein sequence ID" value="KAK9506885.1"/>
    <property type="molecule type" value="Genomic_DNA"/>
</dbReference>
<comment type="caution">
    <text evidence="2">The sequence shown here is derived from an EMBL/GenBank/DDBJ whole genome shotgun (WGS) entry which is preliminary data.</text>
</comment>
<feature type="chain" id="PRO_5043407617" description="Chemosensory protein" evidence="1">
    <location>
        <begin position="19"/>
        <end position="122"/>
    </location>
</feature>
<evidence type="ECO:0000313" key="2">
    <source>
        <dbReference type="EMBL" id="KAK9506885.1"/>
    </source>
</evidence>
<evidence type="ECO:0008006" key="4">
    <source>
        <dbReference type="Google" id="ProtNLM"/>
    </source>
</evidence>
<dbReference type="InterPro" id="IPR005055">
    <property type="entry name" value="A10/PebIII"/>
</dbReference>
<dbReference type="InterPro" id="IPR036682">
    <property type="entry name" value="OS_D_A10/PebIII_sf"/>
</dbReference>
<feature type="signal peptide" evidence="1">
    <location>
        <begin position="1"/>
        <end position="18"/>
    </location>
</feature>
<dbReference type="AlphaFoldDB" id="A0AAW1D9Q1"/>
<dbReference type="Proteomes" id="UP001461498">
    <property type="component" value="Unassembled WGS sequence"/>
</dbReference>
<dbReference type="SUPFAM" id="SSF100910">
    <property type="entry name" value="Chemosensory protein Csp2"/>
    <property type="match status" value="1"/>
</dbReference>
<accession>A0AAW1D9Q1</accession>
<evidence type="ECO:0000313" key="3">
    <source>
        <dbReference type="Proteomes" id="UP001461498"/>
    </source>
</evidence>
<dbReference type="PANTHER" id="PTHR11257">
    <property type="entry name" value="CHEMOSENSORY PROTEIN-RELATED"/>
    <property type="match status" value="1"/>
</dbReference>
<gene>
    <name evidence="2" type="ORF">O3M35_008736</name>
</gene>
<dbReference type="Pfam" id="PF03392">
    <property type="entry name" value="OS-D"/>
    <property type="match status" value="1"/>
</dbReference>
<dbReference type="PANTHER" id="PTHR11257:SF12">
    <property type="entry name" value="EJACULATORY BULB-SPECIFIC PROTEIN 3-RELATED"/>
    <property type="match status" value="1"/>
</dbReference>
<evidence type="ECO:0000256" key="1">
    <source>
        <dbReference type="SAM" id="SignalP"/>
    </source>
</evidence>
<reference evidence="2 3" key="1">
    <citation type="submission" date="2022-12" db="EMBL/GenBank/DDBJ databases">
        <title>Chromosome-level genome assembly of true bugs.</title>
        <authorList>
            <person name="Ma L."/>
            <person name="Li H."/>
        </authorList>
    </citation>
    <scope>NUCLEOTIDE SEQUENCE [LARGE SCALE GENOMIC DNA]</scope>
    <source>
        <strain evidence="2">Lab_2022b</strain>
    </source>
</reference>
<keyword evidence="3" id="KW-1185">Reference proteome</keyword>